<gene>
    <name evidence="1" type="ORF">AS202_06425</name>
</gene>
<reference evidence="1 2" key="1">
    <citation type="journal article" date="2016" name="J. Zhejiang Univ. Sci. B">
        <title>Antibiotic resistance mechanisms of Myroides sp.</title>
        <authorList>
            <person name="Hu S."/>
            <person name="Yuan S."/>
            <person name="Qu H."/>
            <person name="Jiang T."/>
            <person name="Zhou Y."/>
            <person name="Wang M."/>
            <person name="Ming D."/>
        </authorList>
    </citation>
    <scope>NUCLEOTIDE SEQUENCE [LARGE SCALE GENOMIC DNA]</scope>
    <source>
        <strain evidence="1 2">PR63039</strain>
    </source>
</reference>
<evidence type="ECO:0000313" key="1">
    <source>
        <dbReference type="EMBL" id="ALU25793.1"/>
    </source>
</evidence>
<accession>A0A0S7E5C5</accession>
<dbReference type="AlphaFoldDB" id="A0A0S7E5C5"/>
<protein>
    <submittedName>
        <fullName evidence="1">Uncharacterized protein</fullName>
    </submittedName>
</protein>
<dbReference type="RefSeq" id="WP_006257730.1">
    <property type="nucleotide sequence ID" value="NZ_BCMQ01000001.1"/>
</dbReference>
<dbReference type="KEGG" id="mod:AS202_06425"/>
<organism evidence="1 2">
    <name type="scientific">Myroides odoratimimus</name>
    <dbReference type="NCBI Taxonomy" id="76832"/>
    <lineage>
        <taxon>Bacteria</taxon>
        <taxon>Pseudomonadati</taxon>
        <taxon>Bacteroidota</taxon>
        <taxon>Flavobacteriia</taxon>
        <taxon>Flavobacteriales</taxon>
        <taxon>Flavobacteriaceae</taxon>
        <taxon>Myroides</taxon>
    </lineage>
</organism>
<sequence>MDIIKRELMFLLPVIIGIVISIILGKLINRRCQRYNSLPMLKDLGKGTYFILLGIMWVTYSTGSLLYNVVSNKVNIISNGDKYMAKVVSYTTYKTEGSRSKRGSRSGSINYKPIVTFKTKDKVSITHTLDSSVGDMPIKGQGYVIYYNPKTEKITTLNTSDVIVITGFSIVFILIAFVFVTMFSFAIGAPMMKYKKVGTYLLFLFVIPISMLSLMFAFIYTLLYSNAVSAGMSLVLIFVILLMIAGIYGVLKTVMSENGIIQKIIAWKPN</sequence>
<proteinExistence type="predicted"/>
<dbReference type="GeneID" id="66974424"/>
<evidence type="ECO:0000313" key="2">
    <source>
        <dbReference type="Proteomes" id="UP000069030"/>
    </source>
</evidence>
<dbReference type="EMBL" id="CP013690">
    <property type="protein sequence ID" value="ALU25793.1"/>
    <property type="molecule type" value="Genomic_DNA"/>
</dbReference>
<dbReference type="Proteomes" id="UP000069030">
    <property type="component" value="Chromosome"/>
</dbReference>
<name>A0A0S7E5C5_9FLAO</name>